<dbReference type="SUPFAM" id="SSF52499">
    <property type="entry name" value="Isochorismatase-like hydrolases"/>
    <property type="match status" value="1"/>
</dbReference>
<keyword evidence="2" id="KW-0378">Hydrolase</keyword>
<accession>R9L150</accession>
<evidence type="ECO:0000259" key="4">
    <source>
        <dbReference type="PROSITE" id="PS51462"/>
    </source>
</evidence>
<dbReference type="CDD" id="cd00431">
    <property type="entry name" value="cysteine_hydrolases"/>
    <property type="match status" value="1"/>
</dbReference>
<dbReference type="AlphaFoldDB" id="R9L150"/>
<name>R9L150_9ACTN</name>
<dbReference type="RefSeq" id="WP_016308629.1">
    <property type="nucleotide sequence ID" value="NZ_KE159646.1"/>
</dbReference>
<dbReference type="Pfam" id="PF00857">
    <property type="entry name" value="Isochorismatase"/>
    <property type="match status" value="1"/>
</dbReference>
<dbReference type="EMBL" id="ASSY01000005">
    <property type="protein sequence ID" value="EOS52365.1"/>
    <property type="molecule type" value="Genomic_DNA"/>
</dbReference>
<dbReference type="HOGENOM" id="CLU_629511_0_0_11"/>
<dbReference type="InterPro" id="IPR020476">
    <property type="entry name" value="Nudix_hydrolase"/>
</dbReference>
<reference evidence="5 6" key="1">
    <citation type="submission" date="2013-04" db="EMBL/GenBank/DDBJ databases">
        <title>The Genome Sequence of Enterorhabdus caecimuris B7.</title>
        <authorList>
            <consortium name="The Broad Institute Genomics Platform"/>
            <consortium name="The Broad Institute Genome Sequencing Center for Infectious Disease"/>
            <person name="Earl A."/>
            <person name="Xavier R."/>
            <person name="Elson C."/>
            <person name="Duck W."/>
            <person name="Walker B."/>
            <person name="Young S."/>
            <person name="Zeng Q."/>
            <person name="Gargeya S."/>
            <person name="Fitzgerald M."/>
            <person name="Haas B."/>
            <person name="Abouelleil A."/>
            <person name="Allen A.W."/>
            <person name="Alvarado L."/>
            <person name="Arachchi H.M."/>
            <person name="Berlin A.M."/>
            <person name="Chapman S.B."/>
            <person name="Gainer-Dewar J."/>
            <person name="Goldberg J."/>
            <person name="Griggs A."/>
            <person name="Gujja S."/>
            <person name="Hansen M."/>
            <person name="Howarth C."/>
            <person name="Imamovic A."/>
            <person name="Ireland A."/>
            <person name="Larimer J."/>
            <person name="McCowan C."/>
            <person name="Murphy C."/>
            <person name="Pearson M."/>
            <person name="Poon T.W."/>
            <person name="Priest M."/>
            <person name="Roberts A."/>
            <person name="Saif S."/>
            <person name="Shea T."/>
            <person name="Sisk P."/>
            <person name="Sykes S."/>
            <person name="Wortman J."/>
            <person name="Nusbaum C."/>
            <person name="Birren B."/>
        </authorList>
    </citation>
    <scope>NUCLEOTIDE SEQUENCE [LARGE SCALE GENOMIC DNA]</scope>
    <source>
        <strain evidence="5 6">B7</strain>
    </source>
</reference>
<dbReference type="InterPro" id="IPR000086">
    <property type="entry name" value="NUDIX_hydrolase_dom"/>
</dbReference>
<evidence type="ECO:0000256" key="2">
    <source>
        <dbReference type="ARBA" id="ARBA00022801"/>
    </source>
</evidence>
<dbReference type="SUPFAM" id="SSF55811">
    <property type="entry name" value="Nudix"/>
    <property type="match status" value="1"/>
</dbReference>
<dbReference type="GO" id="GO:0016787">
    <property type="term" value="F:hydrolase activity"/>
    <property type="evidence" value="ECO:0007669"/>
    <property type="project" value="UniProtKB-KW"/>
</dbReference>
<gene>
    <name evidence="5" type="ORF">C811_00395</name>
</gene>
<organism evidence="5 6">
    <name type="scientific">Adlercreutzia caecimuris B7</name>
    <dbReference type="NCBI Taxonomy" id="1235794"/>
    <lineage>
        <taxon>Bacteria</taxon>
        <taxon>Bacillati</taxon>
        <taxon>Actinomycetota</taxon>
        <taxon>Coriobacteriia</taxon>
        <taxon>Eggerthellales</taxon>
        <taxon>Eggerthellaceae</taxon>
        <taxon>Adlercreutzia</taxon>
    </lineage>
</organism>
<dbReference type="InterPro" id="IPR000868">
    <property type="entry name" value="Isochorismatase-like_dom"/>
</dbReference>
<proteinExistence type="inferred from homology"/>
<dbReference type="Gene3D" id="3.40.50.850">
    <property type="entry name" value="Isochorismatase-like"/>
    <property type="match status" value="1"/>
</dbReference>
<dbReference type="eggNOG" id="COG1335">
    <property type="taxonomic scope" value="Bacteria"/>
</dbReference>
<dbReference type="Proteomes" id="UP000014204">
    <property type="component" value="Unassembled WGS sequence"/>
</dbReference>
<dbReference type="InterPro" id="IPR020084">
    <property type="entry name" value="NUDIX_hydrolase_CS"/>
</dbReference>
<evidence type="ECO:0000313" key="6">
    <source>
        <dbReference type="Proteomes" id="UP000014204"/>
    </source>
</evidence>
<dbReference type="InterPro" id="IPR015797">
    <property type="entry name" value="NUDIX_hydrolase-like_dom_sf"/>
</dbReference>
<sequence>MTDAARTALILIDMQRGFIDTTSPLCIAGAAATIPACERALAAARDHRLAVYHVRREYAADGSDVEAVRHGTWAEGGRPLSAAWPESLACPPELEPREGEPVIAKPSWSAFFGTDLHERLQARGIGTIVLAGTTTPNCVRSTAYDGMALGYNVAVLADATSSRTPEVQRANLADMAHVGVQILTADELAATGTASLSDVEGAAAATSPARQTAAAASATSKDATEPREALPSFDAAPTPRLASIETVSTGWINKYHLHYTMPDGRPYAYEGVSRKGPEAYRAALDALGAGEPPTPDAVCIVPILPDGSVLLEREFRYPLNSWCISLPAGLVDAGESLEEAVARELYEETGYRLRDDVDAPVRPLPQPGFSSTGLAEENVHVVFAHVEPGGAAAPEAAEIIEPFVLPRHQIRAFLDANTTPIGTRCQLILEMLAEK</sequence>
<comment type="caution">
    <text evidence="5">The sequence shown here is derived from an EMBL/GenBank/DDBJ whole genome shotgun (WGS) entry which is preliminary data.</text>
</comment>
<dbReference type="PROSITE" id="PS51462">
    <property type="entry name" value="NUDIX"/>
    <property type="match status" value="1"/>
</dbReference>
<dbReference type="Gene3D" id="3.90.79.10">
    <property type="entry name" value="Nucleoside Triphosphate Pyrophosphohydrolase"/>
    <property type="match status" value="1"/>
</dbReference>
<evidence type="ECO:0000313" key="5">
    <source>
        <dbReference type="EMBL" id="EOS52365.1"/>
    </source>
</evidence>
<dbReference type="STRING" id="1235794.C811_00395"/>
<keyword evidence="6" id="KW-1185">Reference proteome</keyword>
<comment type="similarity">
    <text evidence="1">Belongs to the Nudix hydrolase family.</text>
</comment>
<protein>
    <recommendedName>
        <fullName evidence="4">Nudix hydrolase domain-containing protein</fullName>
    </recommendedName>
</protein>
<dbReference type="InterPro" id="IPR050272">
    <property type="entry name" value="Isochorismatase-like_hydrls"/>
</dbReference>
<dbReference type="CDD" id="cd03424">
    <property type="entry name" value="NUDIX_ADPRase_Nudt5_UGPPase_Nudt14"/>
    <property type="match status" value="1"/>
</dbReference>
<evidence type="ECO:0000256" key="1">
    <source>
        <dbReference type="ARBA" id="ARBA00005582"/>
    </source>
</evidence>
<dbReference type="GeneID" id="82192034"/>
<dbReference type="PANTHER" id="PTHR43540">
    <property type="entry name" value="PEROXYUREIDOACRYLATE/UREIDOACRYLATE AMIDOHYDROLASE-RELATED"/>
    <property type="match status" value="1"/>
</dbReference>
<dbReference type="eggNOG" id="COG0494">
    <property type="taxonomic scope" value="Bacteria"/>
</dbReference>
<feature type="region of interest" description="Disordered" evidence="3">
    <location>
        <begin position="216"/>
        <end position="235"/>
    </location>
</feature>
<dbReference type="Pfam" id="PF00293">
    <property type="entry name" value="NUDIX"/>
    <property type="match status" value="1"/>
</dbReference>
<dbReference type="PRINTS" id="PR00502">
    <property type="entry name" value="NUDIXFAMILY"/>
</dbReference>
<evidence type="ECO:0000256" key="3">
    <source>
        <dbReference type="SAM" id="MobiDB-lite"/>
    </source>
</evidence>
<dbReference type="PROSITE" id="PS00893">
    <property type="entry name" value="NUDIX_BOX"/>
    <property type="match status" value="1"/>
</dbReference>
<dbReference type="InterPro" id="IPR036380">
    <property type="entry name" value="Isochorismatase-like_sf"/>
</dbReference>
<feature type="domain" description="Nudix hydrolase" evidence="4">
    <location>
        <begin position="293"/>
        <end position="429"/>
    </location>
</feature>